<dbReference type="STRING" id="290397.Adeh_4279"/>
<evidence type="ECO:0000313" key="3">
    <source>
        <dbReference type="EMBL" id="ABC84043.1"/>
    </source>
</evidence>
<dbReference type="CDD" id="cd03786">
    <property type="entry name" value="GTB_UDP-GlcNAc_2-Epimerase"/>
    <property type="match status" value="1"/>
</dbReference>
<dbReference type="OrthoDB" id="9803238at2"/>
<dbReference type="Gene3D" id="3.40.50.2000">
    <property type="entry name" value="Glycogen Phosphorylase B"/>
    <property type="match status" value="2"/>
</dbReference>
<dbReference type="EMBL" id="CP000251">
    <property type="protein sequence ID" value="ABC84043.1"/>
    <property type="molecule type" value="Genomic_DNA"/>
</dbReference>
<dbReference type="Proteomes" id="UP000001935">
    <property type="component" value="Chromosome"/>
</dbReference>
<dbReference type="KEGG" id="ade:Adeh_4279"/>
<dbReference type="AlphaFoldDB" id="Q2IHI5"/>
<feature type="domain" description="UDP-N-acetylglucosamine 2-epimerase" evidence="2">
    <location>
        <begin position="30"/>
        <end position="358"/>
    </location>
</feature>
<accession>Q2IHI5</accession>
<dbReference type="PANTHER" id="PTHR43174">
    <property type="entry name" value="UDP-N-ACETYLGLUCOSAMINE 2-EPIMERASE"/>
    <property type="match status" value="1"/>
</dbReference>
<dbReference type="EC" id="5.1.3.14" evidence="3"/>
<protein>
    <submittedName>
        <fullName evidence="3">UDP-N-acetylglucosamine 2-epimerase</fullName>
        <ecNumber evidence="3">5.1.3.14</ecNumber>
    </submittedName>
</protein>
<evidence type="ECO:0000256" key="1">
    <source>
        <dbReference type="RuleBase" id="RU003513"/>
    </source>
</evidence>
<dbReference type="eggNOG" id="COG0381">
    <property type="taxonomic scope" value="Bacteria"/>
</dbReference>
<dbReference type="RefSeq" id="WP_011423325.1">
    <property type="nucleotide sequence ID" value="NC_007760.1"/>
</dbReference>
<dbReference type="InterPro" id="IPR003331">
    <property type="entry name" value="UDP_GlcNAc_Epimerase_2_dom"/>
</dbReference>
<gene>
    <name evidence="3" type="ordered locus">Adeh_4279</name>
</gene>
<dbReference type="InterPro" id="IPR029767">
    <property type="entry name" value="WecB-like"/>
</dbReference>
<name>Q2IHI5_ANADE</name>
<evidence type="ECO:0000313" key="4">
    <source>
        <dbReference type="Proteomes" id="UP000001935"/>
    </source>
</evidence>
<evidence type="ECO:0000259" key="2">
    <source>
        <dbReference type="Pfam" id="PF02350"/>
    </source>
</evidence>
<dbReference type="PANTHER" id="PTHR43174:SF1">
    <property type="entry name" value="UDP-N-ACETYLGLUCOSAMINE 2-EPIMERASE"/>
    <property type="match status" value="1"/>
</dbReference>
<dbReference type="GO" id="GO:0008761">
    <property type="term" value="F:UDP-N-acetylglucosamine 2-epimerase activity"/>
    <property type="evidence" value="ECO:0007669"/>
    <property type="project" value="UniProtKB-EC"/>
</dbReference>
<dbReference type="HOGENOM" id="CLU_041674_0_1_7"/>
<dbReference type="NCBIfam" id="TIGR00236">
    <property type="entry name" value="wecB"/>
    <property type="match status" value="1"/>
</dbReference>
<comment type="similarity">
    <text evidence="1">Belongs to the UDP-N-acetylglucosamine 2-epimerase family.</text>
</comment>
<dbReference type="Pfam" id="PF02350">
    <property type="entry name" value="Epimerase_2"/>
    <property type="match status" value="1"/>
</dbReference>
<dbReference type="SUPFAM" id="SSF53756">
    <property type="entry name" value="UDP-Glycosyltransferase/glycogen phosphorylase"/>
    <property type="match status" value="1"/>
</dbReference>
<organism evidence="3 4">
    <name type="scientific">Anaeromyxobacter dehalogenans (strain 2CP-C)</name>
    <dbReference type="NCBI Taxonomy" id="290397"/>
    <lineage>
        <taxon>Bacteria</taxon>
        <taxon>Pseudomonadati</taxon>
        <taxon>Myxococcota</taxon>
        <taxon>Myxococcia</taxon>
        <taxon>Myxococcales</taxon>
        <taxon>Cystobacterineae</taxon>
        <taxon>Anaeromyxobacteraceae</taxon>
        <taxon>Anaeromyxobacter</taxon>
    </lineage>
</organism>
<proteinExistence type="inferred from homology"/>
<reference evidence="3 4" key="1">
    <citation type="submission" date="2006-01" db="EMBL/GenBank/DDBJ databases">
        <title>Complete sequence of Anaeromyxobacter dehalogenans 2CP-C.</title>
        <authorList>
            <consortium name="US DOE Joint Genome Institute"/>
            <person name="Copeland A."/>
            <person name="Lucas S."/>
            <person name="Lapidus A."/>
            <person name="Barry K."/>
            <person name="Detter J.C."/>
            <person name="Glavina T."/>
            <person name="Hammon N."/>
            <person name="Israni S."/>
            <person name="Pitluck S."/>
            <person name="Brettin T."/>
            <person name="Bruce D."/>
            <person name="Han C."/>
            <person name="Tapia R."/>
            <person name="Gilna P."/>
            <person name="Kiss H."/>
            <person name="Schmutz J."/>
            <person name="Larimer F."/>
            <person name="Land M."/>
            <person name="Kyrpides N."/>
            <person name="Anderson I."/>
            <person name="Sanford R.A."/>
            <person name="Ritalahti K.M."/>
            <person name="Thomas H.S."/>
            <person name="Kirby J.R."/>
            <person name="Zhulin I.B."/>
            <person name="Loeffler F.E."/>
            <person name="Richardson P."/>
        </authorList>
    </citation>
    <scope>NUCLEOTIDE SEQUENCE [LARGE SCALE GENOMIC DNA]</scope>
    <source>
        <strain evidence="3 4">2CP-C</strain>
    </source>
</reference>
<sequence length="370" mass="39935">MNILHVVGARPNFMKIAPIMGAIARVGFARQRLVHTGQHYDASMSDVFFSDLGMPRPDIHLGVGSGSHAEQTAKVLVGFEAVCRDEHPDLVVVAGDVNSTLACALDAAKLCIPCAHVEAGLRSRDMTMPEEVNRLVTDRVCELLFTPSPDADENLLKEGTDPAHIHLVGNVMIDTLMAHLPKARATGTPERLGVLPGSYAVMTLHRPSNVDDRDTFAGLLDAVAHVQRFLPVVFPVHPRTRSRLDEFSLTPRLTQMSNVKLCAPLGYLEFLGLTSQAKLVLTDSGGLQEETTALGVPCLTLRENTERPVTVTHGTNTLVGTDPQAIIGAADRALASRCAPRFVPLWDGHASDRIASVIQSWWSASARSVA</sequence>
<keyword evidence="1 3" id="KW-0413">Isomerase</keyword>